<organism evidence="4 5">
    <name type="scientific">Paralvinella palmiformis</name>
    <dbReference type="NCBI Taxonomy" id="53620"/>
    <lineage>
        <taxon>Eukaryota</taxon>
        <taxon>Metazoa</taxon>
        <taxon>Spiralia</taxon>
        <taxon>Lophotrochozoa</taxon>
        <taxon>Annelida</taxon>
        <taxon>Polychaeta</taxon>
        <taxon>Sedentaria</taxon>
        <taxon>Canalipalpata</taxon>
        <taxon>Terebellida</taxon>
        <taxon>Terebelliformia</taxon>
        <taxon>Alvinellidae</taxon>
        <taxon>Paralvinella</taxon>
    </lineage>
</organism>
<dbReference type="PROSITE" id="PS51233">
    <property type="entry name" value="VWFD"/>
    <property type="match status" value="1"/>
</dbReference>
<dbReference type="GO" id="GO:0005615">
    <property type="term" value="C:extracellular space"/>
    <property type="evidence" value="ECO:0007669"/>
    <property type="project" value="TreeGrafter"/>
</dbReference>
<dbReference type="SMART" id="SM00832">
    <property type="entry name" value="C8"/>
    <property type="match status" value="1"/>
</dbReference>
<reference evidence="4" key="1">
    <citation type="journal article" date="2023" name="Mol. Biol. Evol.">
        <title>Third-Generation Sequencing Reveals the Adaptive Role of the Epigenome in Three Deep-Sea Polychaetes.</title>
        <authorList>
            <person name="Perez M."/>
            <person name="Aroh O."/>
            <person name="Sun Y."/>
            <person name="Lan Y."/>
            <person name="Juniper S.K."/>
            <person name="Young C.R."/>
            <person name="Angers B."/>
            <person name="Qian P.Y."/>
        </authorList>
    </citation>
    <scope>NUCLEOTIDE SEQUENCE</scope>
    <source>
        <strain evidence="4">P08H-3</strain>
    </source>
</reference>
<comment type="caution">
    <text evidence="4">The sequence shown here is derived from an EMBL/GenBank/DDBJ whole genome shotgun (WGS) entry which is preliminary data.</text>
</comment>
<keyword evidence="1" id="KW-1015">Disulfide bond</keyword>
<evidence type="ECO:0000256" key="2">
    <source>
        <dbReference type="ARBA" id="ARBA00023180"/>
    </source>
</evidence>
<dbReference type="SMART" id="SM00216">
    <property type="entry name" value="VWD"/>
    <property type="match status" value="1"/>
</dbReference>
<feature type="domain" description="VWFD" evidence="3">
    <location>
        <begin position="24"/>
        <end position="196"/>
    </location>
</feature>
<name>A0AAD9JJ16_9ANNE</name>
<gene>
    <name evidence="4" type="ORF">LSH36_291g06001</name>
</gene>
<dbReference type="PANTHER" id="PTHR11339:SF272">
    <property type="entry name" value="BMP-BINDING ENDOTHELIAL REGULATOR PROTEIN"/>
    <property type="match status" value="1"/>
</dbReference>
<accession>A0AAD9JJ16</accession>
<protein>
    <recommendedName>
        <fullName evidence="3">VWFD domain-containing protein</fullName>
    </recommendedName>
</protein>
<dbReference type="InterPro" id="IPR014853">
    <property type="entry name" value="VWF/SSPO/ZAN-like_Cys-rich_dom"/>
</dbReference>
<dbReference type="PANTHER" id="PTHR11339">
    <property type="entry name" value="EXTRACELLULAR MATRIX GLYCOPROTEIN RELATED"/>
    <property type="match status" value="1"/>
</dbReference>
<dbReference type="Pfam" id="PF08742">
    <property type="entry name" value="C8"/>
    <property type="match status" value="1"/>
</dbReference>
<evidence type="ECO:0000313" key="4">
    <source>
        <dbReference type="EMBL" id="KAK2153621.1"/>
    </source>
</evidence>
<dbReference type="InterPro" id="IPR050780">
    <property type="entry name" value="Mucin_vWF_Thrombospondin_sf"/>
</dbReference>
<evidence type="ECO:0000259" key="3">
    <source>
        <dbReference type="PROSITE" id="PS51233"/>
    </source>
</evidence>
<dbReference type="Pfam" id="PF00094">
    <property type="entry name" value="VWD"/>
    <property type="match status" value="1"/>
</dbReference>
<sequence>MVLPSGGRLGGRSKVTSSEASYGAICSVFGDPHYRTFDGRIFNFQGTCDYILAQTRDHNEITVIVRNDARLNEQYAWTKSIRIQVGGAKIYFLQKSRVKVNRKRVVLPYVHRRSKFSVVTDGRLVALKTPSGIKVSWDGDSYLEVYVPRDMKNAMRGLCGNYNNDRSDDFIGQGGALYVDAEQFANTWLTGRRRCRRNSPTSVNVPSTRCQSDQLRLEKAKVPCTALYGKGFERCRSSLEVEQYFSSCITDMCECDNGTRCFCVSILAYVRACTLMGFDVQRHLPAVCKGVRIPKHVSGLLISLWESANSLFVRDKYVTPTGKRLHAGYVQKVEARKNIPFDTTARSK</sequence>
<dbReference type="InterPro" id="IPR001846">
    <property type="entry name" value="VWF_type-D"/>
</dbReference>
<keyword evidence="5" id="KW-1185">Reference proteome</keyword>
<evidence type="ECO:0000313" key="5">
    <source>
        <dbReference type="Proteomes" id="UP001208570"/>
    </source>
</evidence>
<dbReference type="EMBL" id="JAODUP010000291">
    <property type="protein sequence ID" value="KAK2153621.1"/>
    <property type="molecule type" value="Genomic_DNA"/>
</dbReference>
<proteinExistence type="predicted"/>
<dbReference type="GO" id="GO:0031012">
    <property type="term" value="C:extracellular matrix"/>
    <property type="evidence" value="ECO:0007669"/>
    <property type="project" value="TreeGrafter"/>
</dbReference>
<keyword evidence="2" id="KW-0325">Glycoprotein</keyword>
<dbReference type="AlphaFoldDB" id="A0AAD9JJ16"/>
<evidence type="ECO:0000256" key="1">
    <source>
        <dbReference type="ARBA" id="ARBA00023157"/>
    </source>
</evidence>
<dbReference type="Proteomes" id="UP001208570">
    <property type="component" value="Unassembled WGS sequence"/>
</dbReference>